<protein>
    <recommendedName>
        <fullName evidence="3">Efflux RND transporter permease subunit</fullName>
    </recommendedName>
</protein>
<dbReference type="InterPro" id="IPR001036">
    <property type="entry name" value="Acrflvin-R"/>
</dbReference>
<gene>
    <name evidence="2" type="ORF">LCGC14_3158300</name>
</gene>
<dbReference type="PANTHER" id="PTHR32063:SF0">
    <property type="entry name" value="SWARMING MOTILITY PROTEIN SWRC"/>
    <property type="match status" value="1"/>
</dbReference>
<dbReference type="GO" id="GO:0042910">
    <property type="term" value="F:xenobiotic transmembrane transporter activity"/>
    <property type="evidence" value="ECO:0007669"/>
    <property type="project" value="TreeGrafter"/>
</dbReference>
<dbReference type="Gene3D" id="3.30.70.1430">
    <property type="entry name" value="Multidrug efflux transporter AcrB pore domain"/>
    <property type="match status" value="1"/>
</dbReference>
<reference evidence="2" key="1">
    <citation type="journal article" date="2015" name="Nature">
        <title>Complex archaea that bridge the gap between prokaryotes and eukaryotes.</title>
        <authorList>
            <person name="Spang A."/>
            <person name="Saw J.H."/>
            <person name="Jorgensen S.L."/>
            <person name="Zaremba-Niedzwiedzka K."/>
            <person name="Martijn J."/>
            <person name="Lind A.E."/>
            <person name="van Eijk R."/>
            <person name="Schleper C."/>
            <person name="Guy L."/>
            <person name="Ettema T.J."/>
        </authorList>
    </citation>
    <scope>NUCLEOTIDE SEQUENCE</scope>
</reference>
<dbReference type="GO" id="GO:0005886">
    <property type="term" value="C:plasma membrane"/>
    <property type="evidence" value="ECO:0007669"/>
    <property type="project" value="TreeGrafter"/>
</dbReference>
<name>A0A0F8YGI4_9ZZZZ</name>
<evidence type="ECO:0008006" key="3">
    <source>
        <dbReference type="Google" id="ProtNLM"/>
    </source>
</evidence>
<keyword evidence="1" id="KW-1133">Transmembrane helix</keyword>
<evidence type="ECO:0000313" key="2">
    <source>
        <dbReference type="EMBL" id="KKK47131.1"/>
    </source>
</evidence>
<keyword evidence="1" id="KW-0812">Transmembrane</keyword>
<accession>A0A0F8YGI4</accession>
<organism evidence="2">
    <name type="scientific">marine sediment metagenome</name>
    <dbReference type="NCBI Taxonomy" id="412755"/>
    <lineage>
        <taxon>unclassified sequences</taxon>
        <taxon>metagenomes</taxon>
        <taxon>ecological metagenomes</taxon>
    </lineage>
</organism>
<dbReference type="Gene3D" id="1.20.1640.10">
    <property type="entry name" value="Multidrug efflux transporter AcrB transmembrane domain"/>
    <property type="match status" value="1"/>
</dbReference>
<proteinExistence type="predicted"/>
<dbReference type="EMBL" id="LAZR01069735">
    <property type="protein sequence ID" value="KKK47131.1"/>
    <property type="molecule type" value="Genomic_DNA"/>
</dbReference>
<evidence type="ECO:0000256" key="1">
    <source>
        <dbReference type="SAM" id="Phobius"/>
    </source>
</evidence>
<feature type="non-terminal residue" evidence="2">
    <location>
        <position position="64"/>
    </location>
</feature>
<dbReference type="AlphaFoldDB" id="A0A0F8YGI4"/>
<comment type="caution">
    <text evidence="2">The sequence shown here is derived from an EMBL/GenBank/DDBJ whole genome shotgun (WGS) entry which is preliminary data.</text>
</comment>
<feature type="transmembrane region" description="Helical" evidence="1">
    <location>
        <begin position="17"/>
        <end position="38"/>
    </location>
</feature>
<dbReference type="PANTHER" id="PTHR32063">
    <property type="match status" value="1"/>
</dbReference>
<keyword evidence="1" id="KW-0472">Membrane</keyword>
<dbReference type="Pfam" id="PF00873">
    <property type="entry name" value="ACR_tran"/>
    <property type="match status" value="1"/>
</dbReference>
<sequence length="64" mass="7263">MSKTYQRSLRWSLDHKAIVLIVSFIFFFASLGLIRLIGSNFLPTDEQNQLNITIDMPAGTSFKA</sequence>